<feature type="transmembrane region" description="Helical" evidence="1">
    <location>
        <begin position="68"/>
        <end position="90"/>
    </location>
</feature>
<reference evidence="2" key="2">
    <citation type="submission" date="2024-06" db="UniProtKB">
        <authorList>
            <consortium name="EnsemblMetazoa"/>
        </authorList>
    </citation>
    <scope>IDENTIFICATION</scope>
</reference>
<sequence length="170" mass="19462">MDLNTFVTITVVIFVTSFVISVAVLIVGWIYFTPERVLRKVFPYIRESGNDITIFGYIIQKKLFKGQWIYTMYVIAWILFIVLFNTFLTISTKYDPYDGLNCFGYYDNGSELKVTSEEQAESENVTGISCYGLNFDIAGGIGHAGAILTLSWLFSSIVLWIKLKLYYKET</sequence>
<feature type="transmembrane region" description="Helical" evidence="1">
    <location>
        <begin position="6"/>
        <end position="32"/>
    </location>
</feature>
<reference evidence="3" key="1">
    <citation type="journal article" date="2010" name="Nature">
        <title>The Amphimedon queenslandica genome and the evolution of animal complexity.</title>
        <authorList>
            <person name="Srivastava M."/>
            <person name="Simakov O."/>
            <person name="Chapman J."/>
            <person name="Fahey B."/>
            <person name="Gauthier M.E."/>
            <person name="Mitros T."/>
            <person name="Richards G.S."/>
            <person name="Conaco C."/>
            <person name="Dacre M."/>
            <person name="Hellsten U."/>
            <person name="Larroux C."/>
            <person name="Putnam N.H."/>
            <person name="Stanke M."/>
            <person name="Adamska M."/>
            <person name="Darling A."/>
            <person name="Degnan S.M."/>
            <person name="Oakley T.H."/>
            <person name="Plachetzki D.C."/>
            <person name="Zhai Y."/>
            <person name="Adamski M."/>
            <person name="Calcino A."/>
            <person name="Cummins S.F."/>
            <person name="Goodstein D.M."/>
            <person name="Harris C."/>
            <person name="Jackson D.J."/>
            <person name="Leys S.P."/>
            <person name="Shu S."/>
            <person name="Woodcroft B.J."/>
            <person name="Vervoort M."/>
            <person name="Kosik K.S."/>
            <person name="Manning G."/>
            <person name="Degnan B.M."/>
            <person name="Rokhsar D.S."/>
        </authorList>
    </citation>
    <scope>NUCLEOTIDE SEQUENCE [LARGE SCALE GENOMIC DNA]</scope>
</reference>
<dbReference type="RefSeq" id="XP_019857325.1">
    <property type="nucleotide sequence ID" value="XM_020001766.1"/>
</dbReference>
<dbReference type="AlphaFoldDB" id="A0AAN0JJX5"/>
<protein>
    <submittedName>
        <fullName evidence="2">Uncharacterized protein</fullName>
    </submittedName>
</protein>
<keyword evidence="1" id="KW-0812">Transmembrane</keyword>
<evidence type="ECO:0000313" key="2">
    <source>
        <dbReference type="EnsemblMetazoa" id="XP_019857325.1"/>
    </source>
</evidence>
<keyword evidence="1" id="KW-0472">Membrane</keyword>
<dbReference type="EnsemblMetazoa" id="XM_020001766.1">
    <property type="protein sequence ID" value="XP_019857325.1"/>
    <property type="gene ID" value="LOC109585632"/>
</dbReference>
<evidence type="ECO:0000256" key="1">
    <source>
        <dbReference type="SAM" id="Phobius"/>
    </source>
</evidence>
<dbReference type="KEGG" id="aqu:109585632"/>
<name>A0AAN0JJX5_AMPQE</name>
<evidence type="ECO:0000313" key="3">
    <source>
        <dbReference type="Proteomes" id="UP000007879"/>
    </source>
</evidence>
<dbReference type="Proteomes" id="UP000007879">
    <property type="component" value="Unassembled WGS sequence"/>
</dbReference>
<accession>A0AAN0JJX5</accession>
<keyword evidence="3" id="KW-1185">Reference proteome</keyword>
<keyword evidence="1" id="KW-1133">Transmembrane helix</keyword>
<dbReference type="GeneID" id="109585632"/>
<feature type="transmembrane region" description="Helical" evidence="1">
    <location>
        <begin position="141"/>
        <end position="161"/>
    </location>
</feature>
<organism evidence="2 3">
    <name type="scientific">Amphimedon queenslandica</name>
    <name type="common">Sponge</name>
    <dbReference type="NCBI Taxonomy" id="400682"/>
    <lineage>
        <taxon>Eukaryota</taxon>
        <taxon>Metazoa</taxon>
        <taxon>Porifera</taxon>
        <taxon>Demospongiae</taxon>
        <taxon>Heteroscleromorpha</taxon>
        <taxon>Haplosclerida</taxon>
        <taxon>Niphatidae</taxon>
        <taxon>Amphimedon</taxon>
    </lineage>
</organism>
<proteinExistence type="predicted"/>